<keyword evidence="19" id="KW-1185">Reference proteome</keyword>
<evidence type="ECO:0000256" key="9">
    <source>
        <dbReference type="ARBA" id="ARBA00022751"/>
    </source>
</evidence>
<dbReference type="Ensembl" id="ENSMMOT00000007730.1">
    <property type="protein sequence ID" value="ENSMMOP00000007588.1"/>
    <property type="gene ID" value="ENSMMOG00000005903.1"/>
</dbReference>
<dbReference type="GO" id="GO:0004463">
    <property type="term" value="F:leukotriene-A4 hydrolase activity"/>
    <property type="evidence" value="ECO:0007669"/>
    <property type="project" value="UniProtKB-EC"/>
</dbReference>
<dbReference type="AlphaFoldDB" id="A0A3Q3W0W8"/>
<evidence type="ECO:0000256" key="4">
    <source>
        <dbReference type="ARBA" id="ARBA00012090"/>
    </source>
</evidence>
<dbReference type="Gene3D" id="1.25.40.320">
    <property type="entry name" value="Peptidase M1, leukotriene A4 hydrolase/aminopeptidase C-terminal domain"/>
    <property type="match status" value="1"/>
</dbReference>
<dbReference type="PANTHER" id="PTHR45726:SF3">
    <property type="entry name" value="LEUKOTRIENE A-4 HYDROLASE"/>
    <property type="match status" value="1"/>
</dbReference>
<dbReference type="InterPro" id="IPR016024">
    <property type="entry name" value="ARM-type_fold"/>
</dbReference>
<feature type="active site" description="Proton acceptor" evidence="14">
    <location>
        <position position="296"/>
    </location>
</feature>
<dbReference type="FunFam" id="1.10.390.10:FF:000003">
    <property type="entry name" value="Leukotriene A(4) hydrolase"/>
    <property type="match status" value="1"/>
</dbReference>
<feature type="binding site" evidence="16">
    <location>
        <position position="318"/>
    </location>
    <ligand>
        <name>Zn(2+)</name>
        <dbReference type="ChEBI" id="CHEBI:29105"/>
        <note>catalytic</note>
    </ligand>
</feature>
<dbReference type="PRINTS" id="PR00756">
    <property type="entry name" value="ALADIPTASE"/>
</dbReference>
<dbReference type="Proteomes" id="UP000261620">
    <property type="component" value="Unplaced"/>
</dbReference>
<dbReference type="FunFam" id="2.60.40.1730:FF:000004">
    <property type="entry name" value="Leukotriene A(4) hydrolase"/>
    <property type="match status" value="1"/>
</dbReference>
<reference evidence="18" key="2">
    <citation type="submission" date="2025-09" db="UniProtKB">
        <authorList>
            <consortium name="Ensembl"/>
        </authorList>
    </citation>
    <scope>IDENTIFICATION</scope>
</reference>
<evidence type="ECO:0000256" key="12">
    <source>
        <dbReference type="ARBA" id="ARBA00023049"/>
    </source>
</evidence>
<dbReference type="FunFam" id="3.30.2010.30:FF:000001">
    <property type="entry name" value="Leukotriene A(4) hydrolase"/>
    <property type="match status" value="1"/>
</dbReference>
<dbReference type="Pfam" id="PF17900">
    <property type="entry name" value="Peptidase_M1_N"/>
    <property type="match status" value="1"/>
</dbReference>
<evidence type="ECO:0000256" key="10">
    <source>
        <dbReference type="ARBA" id="ARBA00022801"/>
    </source>
</evidence>
<reference evidence="18" key="1">
    <citation type="submission" date="2025-08" db="UniProtKB">
        <authorList>
            <consortium name="Ensembl"/>
        </authorList>
    </citation>
    <scope>IDENTIFICATION</scope>
</reference>
<dbReference type="SMART" id="SM01263">
    <property type="entry name" value="Leuk-A4-hydro_C"/>
    <property type="match status" value="1"/>
</dbReference>
<evidence type="ECO:0000256" key="6">
    <source>
        <dbReference type="ARBA" id="ARBA00022490"/>
    </source>
</evidence>
<organism evidence="18 19">
    <name type="scientific">Mola mola</name>
    <name type="common">Ocean sunfish</name>
    <name type="synonym">Tetraodon mola</name>
    <dbReference type="NCBI Taxonomy" id="94237"/>
    <lineage>
        <taxon>Eukaryota</taxon>
        <taxon>Metazoa</taxon>
        <taxon>Chordata</taxon>
        <taxon>Craniata</taxon>
        <taxon>Vertebrata</taxon>
        <taxon>Euteleostomi</taxon>
        <taxon>Actinopterygii</taxon>
        <taxon>Neopterygii</taxon>
        <taxon>Teleostei</taxon>
        <taxon>Neoteleostei</taxon>
        <taxon>Acanthomorphata</taxon>
        <taxon>Eupercaria</taxon>
        <taxon>Tetraodontiformes</taxon>
        <taxon>Molidae</taxon>
        <taxon>Mola</taxon>
    </lineage>
</organism>
<feature type="binding site" evidence="16">
    <location>
        <position position="295"/>
    </location>
    <ligand>
        <name>Zn(2+)</name>
        <dbReference type="ChEBI" id="CHEBI:29105"/>
        <note>catalytic</note>
    </ligand>
</feature>
<evidence type="ECO:0000256" key="13">
    <source>
        <dbReference type="ARBA" id="ARBA00032664"/>
    </source>
</evidence>
<dbReference type="GO" id="GO:0043171">
    <property type="term" value="P:peptide catabolic process"/>
    <property type="evidence" value="ECO:0007669"/>
    <property type="project" value="TreeGrafter"/>
</dbReference>
<name>A0A3Q3W0W8_MOLML</name>
<dbReference type="InterPro" id="IPR038502">
    <property type="entry name" value="M1_LTA-4_hydro/amino_C_sf"/>
</dbReference>
<dbReference type="Gene3D" id="3.30.2010.30">
    <property type="match status" value="1"/>
</dbReference>
<dbReference type="SUPFAM" id="SSF48371">
    <property type="entry name" value="ARM repeat"/>
    <property type="match status" value="1"/>
</dbReference>
<feature type="binding site" evidence="16">
    <location>
        <position position="299"/>
    </location>
    <ligand>
        <name>Zn(2+)</name>
        <dbReference type="ChEBI" id="CHEBI:29105"/>
        <note>catalytic</note>
    </ligand>
</feature>
<dbReference type="GO" id="GO:0004177">
    <property type="term" value="F:aminopeptidase activity"/>
    <property type="evidence" value="ECO:0007669"/>
    <property type="project" value="TreeGrafter"/>
</dbReference>
<dbReference type="OMA" id="FPGNHHP"/>
<feature type="binding site" evidence="15">
    <location>
        <begin position="540"/>
        <end position="542"/>
    </location>
    <ligand>
        <name>a peptide</name>
        <dbReference type="ChEBI" id="CHEBI:60466"/>
    </ligand>
</feature>
<dbReference type="SUPFAM" id="SSF55486">
    <property type="entry name" value="Metalloproteases ('zincins'), catalytic domain"/>
    <property type="match status" value="1"/>
</dbReference>
<dbReference type="InterPro" id="IPR001930">
    <property type="entry name" value="Peptidase_M1"/>
</dbReference>
<evidence type="ECO:0000256" key="14">
    <source>
        <dbReference type="PIRSR" id="PIRSR634015-1"/>
    </source>
</evidence>
<accession>A0A3Q3W0W8</accession>
<protein>
    <recommendedName>
        <fullName evidence="5">Leukotriene A-4 hydrolase</fullName>
        <ecNumber evidence="4">3.3.2.6</ecNumber>
    </recommendedName>
    <alternativeName>
        <fullName evidence="13">Leukotriene A(4) hydrolase</fullName>
    </alternativeName>
</protein>
<comment type="similarity">
    <text evidence="3">Belongs to the peptidase M1 family.</text>
</comment>
<feature type="domain" description="Peptidase M1 leukotriene A4 hydrolase/aminopeptidase C-terminal" evidence="17">
    <location>
        <begin position="448"/>
        <end position="584"/>
    </location>
</feature>
<dbReference type="GO" id="GO:0004301">
    <property type="term" value="F:epoxide hydrolase activity"/>
    <property type="evidence" value="ECO:0007669"/>
    <property type="project" value="TreeGrafter"/>
</dbReference>
<dbReference type="GO" id="GO:0005829">
    <property type="term" value="C:cytosol"/>
    <property type="evidence" value="ECO:0007669"/>
    <property type="project" value="TreeGrafter"/>
</dbReference>
<evidence type="ECO:0000256" key="16">
    <source>
        <dbReference type="PIRSR" id="PIRSR634015-3"/>
    </source>
</evidence>
<dbReference type="GO" id="GO:0008237">
    <property type="term" value="F:metallopeptidase activity"/>
    <property type="evidence" value="ECO:0007669"/>
    <property type="project" value="UniProtKB-KW"/>
</dbReference>
<dbReference type="STRING" id="94237.ENSMMOP00000007588"/>
<dbReference type="Pfam" id="PF09127">
    <property type="entry name" value="Leuk-A4-hydro_C"/>
    <property type="match status" value="1"/>
</dbReference>
<dbReference type="GO" id="GO:0006508">
    <property type="term" value="P:proteolysis"/>
    <property type="evidence" value="ECO:0007669"/>
    <property type="project" value="UniProtKB-KW"/>
</dbReference>
<evidence type="ECO:0000256" key="8">
    <source>
        <dbReference type="ARBA" id="ARBA00022723"/>
    </source>
</evidence>
<dbReference type="InterPro" id="IPR049980">
    <property type="entry name" value="LTA4H_cat"/>
</dbReference>
<dbReference type="GO" id="GO:0005634">
    <property type="term" value="C:nucleus"/>
    <property type="evidence" value="ECO:0007669"/>
    <property type="project" value="TreeGrafter"/>
</dbReference>
<comment type="pathway">
    <text evidence="2">Lipid metabolism; leukotriene B4 biosynthesis.</text>
</comment>
<evidence type="ECO:0000256" key="11">
    <source>
        <dbReference type="ARBA" id="ARBA00022833"/>
    </source>
</evidence>
<dbReference type="GO" id="GO:0019370">
    <property type="term" value="P:leukotriene biosynthetic process"/>
    <property type="evidence" value="ECO:0007669"/>
    <property type="project" value="UniProtKB-KW"/>
</dbReference>
<evidence type="ECO:0000256" key="15">
    <source>
        <dbReference type="PIRSR" id="PIRSR634015-2"/>
    </source>
</evidence>
<sequence length="594" mass="67529">SIRMADPCSFSLFTKCVTIHLNLSLHVDFERQVIGGRVALTVEALQDRLSSLTLDTRDMKILSVSANGQTAQFTMGPKHSFKGTPLEITLPFDLSRGQHAIVEVTYETSPSASALQWLRPEQTAGKKQPYLFSQCQAHHCRSMIPCQDSPSIKHTYYAQVSVPKDLVAVMSAVRDGQEVDPLDSNHVVYRFRQPVPMPSYLIAIVVGALESREIGPRSKVWSEKELVDKAAFEFSETETMLKMAEELAGPYVWGQYDILVLPPSFPYGGMENPCLTFATPTLLAGDKSLSSVIAHEISHSWTGNLVTNKTWEHFWLNEGHTVYLERMIGRQMESEHFRQFKAIGGWKDLQDSVNTFGANNRLTNLVPSLQDVDPDEAFSSVPYEKGFALLYHLEELMGGPEVFMGFVKSYIQLFAYKSVTTEEWKNYLFTYFKDKVDILNKVDWNALGRGKDFDLTMTYLSTFTECDVKTLSSHQLIEFLSLLLHRDPLPLTHVKKMQEVYDLNAHMNSEIRFRWLRLCVRSRWEEAIPLALKMATEQGRMKFTRPLFKEVFNFEKYRDKAVSTFLAHRAAMHPVTSGLVAKDLKVDASNTTSL</sequence>
<feature type="binding site" evidence="15">
    <location>
        <begin position="266"/>
        <end position="271"/>
    </location>
    <ligand>
        <name>a peptide</name>
        <dbReference type="ChEBI" id="CHEBI:60466"/>
    </ligand>
</feature>
<dbReference type="InterPro" id="IPR042097">
    <property type="entry name" value="Aminopeptidase_N-like_N_sf"/>
</dbReference>
<dbReference type="InterPro" id="IPR015211">
    <property type="entry name" value="Peptidase_M1_C"/>
</dbReference>
<evidence type="ECO:0000256" key="7">
    <source>
        <dbReference type="ARBA" id="ARBA00022670"/>
    </source>
</evidence>
<dbReference type="SUPFAM" id="SSF63737">
    <property type="entry name" value="Leukotriene A4 hydrolase N-terminal domain"/>
    <property type="match status" value="1"/>
</dbReference>
<dbReference type="InterPro" id="IPR014782">
    <property type="entry name" value="Peptidase_M1_dom"/>
</dbReference>
<evidence type="ECO:0000256" key="3">
    <source>
        <dbReference type="ARBA" id="ARBA00010136"/>
    </source>
</evidence>
<dbReference type="EC" id="3.3.2.6" evidence="4"/>
<keyword evidence="6" id="KW-0963">Cytoplasm</keyword>
<dbReference type="InterPro" id="IPR045357">
    <property type="entry name" value="Aminopeptidase_N-like_N"/>
</dbReference>
<evidence type="ECO:0000256" key="2">
    <source>
        <dbReference type="ARBA" id="ARBA00004716"/>
    </source>
</evidence>
<feature type="binding site" evidence="15">
    <location>
        <begin position="134"/>
        <end position="136"/>
    </location>
    <ligand>
        <name>a peptide</name>
        <dbReference type="ChEBI" id="CHEBI:60466"/>
    </ligand>
</feature>
<proteinExistence type="inferred from homology"/>
<dbReference type="InterPro" id="IPR034015">
    <property type="entry name" value="M1_LTA4H"/>
</dbReference>
<dbReference type="PANTHER" id="PTHR45726">
    <property type="entry name" value="LEUKOTRIENE A-4 HYDROLASE"/>
    <property type="match status" value="1"/>
</dbReference>
<keyword evidence="10" id="KW-0378">Hydrolase</keyword>
<evidence type="ECO:0000256" key="1">
    <source>
        <dbReference type="ARBA" id="ARBA00004496"/>
    </source>
</evidence>
<evidence type="ECO:0000256" key="5">
    <source>
        <dbReference type="ARBA" id="ARBA00014715"/>
    </source>
</evidence>
<dbReference type="Pfam" id="PF01433">
    <property type="entry name" value="Peptidase_M1"/>
    <property type="match status" value="1"/>
</dbReference>
<evidence type="ECO:0000313" key="19">
    <source>
        <dbReference type="Proteomes" id="UP000261620"/>
    </source>
</evidence>
<keyword evidence="7" id="KW-0645">Protease</keyword>
<dbReference type="CDD" id="cd09599">
    <property type="entry name" value="M1_LTA4H"/>
    <property type="match status" value="1"/>
</dbReference>
<keyword evidence="11 16" id="KW-0862">Zinc</keyword>
<dbReference type="Gene3D" id="1.10.390.10">
    <property type="entry name" value="Neutral Protease Domain 2"/>
    <property type="match status" value="1"/>
</dbReference>
<keyword evidence="12" id="KW-0482">Metalloprotease</keyword>
<comment type="subcellular location">
    <subcellularLocation>
        <location evidence="1">Cytoplasm</location>
    </subcellularLocation>
</comment>
<keyword evidence="8 16" id="KW-0479">Metal-binding</keyword>
<feature type="active site" description="Proton donor" evidence="14">
    <location>
        <position position="383"/>
    </location>
</feature>
<evidence type="ECO:0000259" key="17">
    <source>
        <dbReference type="SMART" id="SM01263"/>
    </source>
</evidence>
<evidence type="ECO:0000313" key="18">
    <source>
        <dbReference type="Ensembl" id="ENSMMOP00000007588.1"/>
    </source>
</evidence>
<keyword evidence="9" id="KW-0434">Leukotriene biosynthesis</keyword>
<dbReference type="Gene3D" id="2.60.40.1730">
    <property type="entry name" value="tricorn interacting facor f3 domain"/>
    <property type="match status" value="1"/>
</dbReference>
<dbReference type="InterPro" id="IPR027268">
    <property type="entry name" value="Peptidase_M4/M1_CTD_sf"/>
</dbReference>
<dbReference type="GO" id="GO:0008270">
    <property type="term" value="F:zinc ion binding"/>
    <property type="evidence" value="ECO:0007669"/>
    <property type="project" value="InterPro"/>
</dbReference>
<comment type="cofactor">
    <cofactor evidence="16">
        <name>Zn(2+)</name>
        <dbReference type="ChEBI" id="CHEBI:29105"/>
    </cofactor>
    <text evidence="16">Binds 1 zinc ion per subunit.</text>
</comment>